<evidence type="ECO:0000256" key="1">
    <source>
        <dbReference type="SAM" id="Coils"/>
    </source>
</evidence>
<proteinExistence type="predicted"/>
<protein>
    <submittedName>
        <fullName evidence="3">Uncharacterized protein</fullName>
    </submittedName>
</protein>
<comment type="caution">
    <text evidence="3">The sequence shown here is derived from an EMBL/GenBank/DDBJ whole genome shotgun (WGS) entry which is preliminary data.</text>
</comment>
<name>A0A8J7PFQ4_9BACT</name>
<sequence length="690" mass="78696">MSNQRSAPNRFQSLLATAASHLLQSLKDNSASFRILGKTDSARQKFNDEDDDKTAYTKANPTSELSESELQEQRIQLKLLVKQKNYLELAARASNCSDEELSMIAVHGLADFEEYDFKANPHAYRTQVLLLEKIARGYSKSAIKALKVLFNKVNKVAARNLFIERLEQEHWQYMVLNGLTVPVDILLLATEIDKQFSSEICRDVFQMLWLTLQKSLNSRISMIGEVLGDPEPLGFRYNHSQTEITENIKLTALELADKFPAKDRERILLYAAQDYNEIVSKEATRRLIAYWSTPEGQSPEGLECSGMLRLADNLKIAAIALNFDWKKESEATESEIQTQLAEANRLRAELNSAMDSMQGSQIKRLKFDLEQTERQIQSLAQRRSGCLQKLVNLLCRAMDIPEAVVEFNEHSLLCASYQVGTGRIAVSRELLLSQNPLSDNLLSTLVHELVHMEQDVTTIRLICDSIDLTFGKHAGDLNSLMQLYSKAVGYPPEPIFLLATMRKRDDRRLTAKERQRAERLYQGSMEAAQIHERTVRLEARLEKIDKARARLESGDSDNELLSCLLDQKGMARLFRNGRVPAILLNELEESRLDLEAVVTSFSIKIEAGKAESLVQGAHTLIRQGYGRHLEPVKMRIKTVLVQVLKEEQRRLNKALVVSRRQGYHEEEAYYIDDRTQVLVRCLEKEWLKPQ</sequence>
<feature type="region of interest" description="Disordered" evidence="2">
    <location>
        <begin position="44"/>
        <end position="68"/>
    </location>
</feature>
<evidence type="ECO:0000313" key="4">
    <source>
        <dbReference type="Proteomes" id="UP000664277"/>
    </source>
</evidence>
<accession>A0A8J7PFQ4</accession>
<dbReference type="Proteomes" id="UP000664277">
    <property type="component" value="Unassembled WGS sequence"/>
</dbReference>
<gene>
    <name evidence="3" type="ORF">J0M35_09765</name>
</gene>
<keyword evidence="1" id="KW-0175">Coiled coil</keyword>
<evidence type="ECO:0000256" key="2">
    <source>
        <dbReference type="SAM" id="MobiDB-lite"/>
    </source>
</evidence>
<organism evidence="3 4">
    <name type="scientific">Candidatus Obscuribacter phosphatis</name>
    <dbReference type="NCBI Taxonomy" id="1906157"/>
    <lineage>
        <taxon>Bacteria</taxon>
        <taxon>Bacillati</taxon>
        <taxon>Candidatus Melainabacteria</taxon>
        <taxon>Candidatus Obscuribacterales</taxon>
        <taxon>Candidatus Obscuribacteraceae</taxon>
        <taxon>Candidatus Obscuribacter</taxon>
    </lineage>
</organism>
<dbReference type="EMBL" id="JAFLCK010000012">
    <property type="protein sequence ID" value="MBN8660638.1"/>
    <property type="molecule type" value="Genomic_DNA"/>
</dbReference>
<reference evidence="3" key="1">
    <citation type="submission" date="2021-02" db="EMBL/GenBank/DDBJ databases">
        <title>Genome-Resolved Metagenomics of a Microbial Community Performing Photosynthetic Biological Nutrient Removal.</title>
        <authorList>
            <person name="Mcdaniel E.A."/>
        </authorList>
    </citation>
    <scope>NUCLEOTIDE SEQUENCE</scope>
    <source>
        <strain evidence="3">UWPOB_OBS1</strain>
    </source>
</reference>
<evidence type="ECO:0000313" key="3">
    <source>
        <dbReference type="EMBL" id="MBN8660638.1"/>
    </source>
</evidence>
<feature type="coiled-coil region" evidence="1">
    <location>
        <begin position="329"/>
        <end position="389"/>
    </location>
</feature>
<dbReference type="AlphaFoldDB" id="A0A8J7PFQ4"/>